<evidence type="ECO:0000313" key="1">
    <source>
        <dbReference type="EnsemblPlants" id="MELO3C030633.2.1"/>
    </source>
</evidence>
<proteinExistence type="predicted"/>
<sequence>TLVVVSVRHPPLKALRPQPFSPSTIHHRCRFLPLPTDRPQPFSPSTIHHRCHFLPPPTDRSLPFSPSTIHRSHLISGRRRRLSQSNLCHRSGNSVVNTKFVALTYSIAILSVQ</sequence>
<dbReference type="Gramene" id="MELO3C030633.2.1">
    <property type="protein sequence ID" value="MELO3C030633.2.1"/>
    <property type="gene ID" value="MELO3C030633.2"/>
</dbReference>
<name>A0A9I9E9S7_CUCME</name>
<protein>
    <submittedName>
        <fullName evidence="1">Uncharacterized protein</fullName>
    </submittedName>
</protein>
<organism evidence="1">
    <name type="scientific">Cucumis melo</name>
    <name type="common">Muskmelon</name>
    <dbReference type="NCBI Taxonomy" id="3656"/>
    <lineage>
        <taxon>Eukaryota</taxon>
        <taxon>Viridiplantae</taxon>
        <taxon>Streptophyta</taxon>
        <taxon>Embryophyta</taxon>
        <taxon>Tracheophyta</taxon>
        <taxon>Spermatophyta</taxon>
        <taxon>Magnoliopsida</taxon>
        <taxon>eudicotyledons</taxon>
        <taxon>Gunneridae</taxon>
        <taxon>Pentapetalae</taxon>
        <taxon>rosids</taxon>
        <taxon>fabids</taxon>
        <taxon>Cucurbitales</taxon>
        <taxon>Cucurbitaceae</taxon>
        <taxon>Benincaseae</taxon>
        <taxon>Cucumis</taxon>
    </lineage>
</organism>
<dbReference type="EnsemblPlants" id="MELO3C030633.2.1">
    <property type="protein sequence ID" value="MELO3C030633.2.1"/>
    <property type="gene ID" value="MELO3C030633.2"/>
</dbReference>
<dbReference type="AlphaFoldDB" id="A0A9I9E9S7"/>
<reference evidence="1" key="1">
    <citation type="submission" date="2023-03" db="UniProtKB">
        <authorList>
            <consortium name="EnsemblPlants"/>
        </authorList>
    </citation>
    <scope>IDENTIFICATION</scope>
</reference>
<accession>A0A9I9E9S7</accession>